<comment type="function">
    <text evidence="1">Involved in the biosynthesis of the siderophore enterobactin (enterochelin), which is a macrocyclic trimeric lactone of N-(2,3-dihydroxybenzoyl)-serine. The serine trilactone serves as a scaffolding for the three catechol functionalities that provide hexadentate coordination for the tightly ligated iron(2+) atoms. Plays an essential role in the assembly of the enterobactin by catalyzing the transfer of the 4'-phosphopantetheine (Ppant) moiety from coenzyme A to the apo-domains of both EntB (ArCP domain) and EntF (PCP domain) to yield their holo-forms which make them competent for the activation of 2,3-dihydroxybenzoate (DHB) and L-serine, respectively.</text>
</comment>
<dbReference type="InterPro" id="IPR037143">
    <property type="entry name" value="4-PPantetheinyl_Trfase_dom_sf"/>
</dbReference>
<dbReference type="Proteomes" id="UP000254848">
    <property type="component" value="Unassembled WGS sequence"/>
</dbReference>
<name>A0A370R0U0_9GAMM</name>
<comment type="caution">
    <text evidence="16">The sequence shown here is derived from an EMBL/GenBank/DDBJ whole genome shotgun (WGS) entry which is preliminary data.</text>
</comment>
<evidence type="ECO:0000259" key="15">
    <source>
        <dbReference type="Pfam" id="PF17837"/>
    </source>
</evidence>
<dbReference type="InterPro" id="IPR041354">
    <property type="entry name" value="4PPT_N"/>
</dbReference>
<evidence type="ECO:0000256" key="4">
    <source>
        <dbReference type="ARBA" id="ARBA00011503"/>
    </source>
</evidence>
<evidence type="ECO:0000256" key="12">
    <source>
        <dbReference type="PIRSR" id="PIRSR603542-1"/>
    </source>
</evidence>
<dbReference type="RefSeq" id="WP_115457288.1">
    <property type="nucleotide sequence ID" value="NZ_QRAP01000002.1"/>
</dbReference>
<dbReference type="GO" id="GO:0000287">
    <property type="term" value="F:magnesium ion binding"/>
    <property type="evidence" value="ECO:0007669"/>
    <property type="project" value="InterPro"/>
</dbReference>
<dbReference type="UniPathway" id="UPA00017"/>
<feature type="binding site" evidence="12">
    <location>
        <position position="126"/>
    </location>
    <ligand>
        <name>CoA</name>
        <dbReference type="ChEBI" id="CHEBI:57287"/>
    </ligand>
</feature>
<dbReference type="PANTHER" id="PTHR38096">
    <property type="entry name" value="ENTEROBACTIN SYNTHASE COMPONENT D"/>
    <property type="match status" value="1"/>
</dbReference>
<comment type="pathway">
    <text evidence="2">Siderophore biosynthesis; enterobactin biosynthesis.</text>
</comment>
<dbReference type="GO" id="GO:0009366">
    <property type="term" value="C:enterobactin synthetase complex"/>
    <property type="evidence" value="ECO:0007669"/>
    <property type="project" value="InterPro"/>
</dbReference>
<evidence type="ECO:0000259" key="14">
    <source>
        <dbReference type="Pfam" id="PF01648"/>
    </source>
</evidence>
<evidence type="ECO:0000256" key="9">
    <source>
        <dbReference type="ARBA" id="ARBA00031996"/>
    </source>
</evidence>
<dbReference type="Pfam" id="PF17837">
    <property type="entry name" value="4PPT_N"/>
    <property type="match status" value="1"/>
</dbReference>
<evidence type="ECO:0000256" key="5">
    <source>
        <dbReference type="ARBA" id="ARBA00019087"/>
    </source>
</evidence>
<comment type="cofactor">
    <cofactor evidence="13">
        <name>Mg(2+)</name>
        <dbReference type="ChEBI" id="CHEBI:18420"/>
    </cofactor>
</comment>
<dbReference type="InterPro" id="IPR003542">
    <property type="entry name" value="Enbac_synth_compD-like"/>
</dbReference>
<keyword evidence="13" id="KW-0479">Metal-binding</keyword>
<comment type="subunit">
    <text evidence="4">EntB, EntD, EntE, and EntF form a multienzyme complex called enterobactin synthase.</text>
</comment>
<keyword evidence="13" id="KW-0460">Magnesium</keyword>
<evidence type="ECO:0000256" key="3">
    <source>
        <dbReference type="ARBA" id="ARBA00008342"/>
    </source>
</evidence>
<feature type="binding site" evidence="12">
    <location>
        <position position="171"/>
    </location>
    <ligand>
        <name>CoA</name>
        <dbReference type="ChEBI" id="CHEBI:57287"/>
    </ligand>
</feature>
<feature type="domain" description="4'-phosphopantetheinyl transferase N-terminal" evidence="15">
    <location>
        <begin position="53"/>
        <end position="115"/>
    </location>
</feature>
<dbReference type="SUPFAM" id="SSF56214">
    <property type="entry name" value="4'-phosphopantetheinyl transferase"/>
    <property type="match status" value="1"/>
</dbReference>
<evidence type="ECO:0000313" key="17">
    <source>
        <dbReference type="Proteomes" id="UP000254848"/>
    </source>
</evidence>
<gene>
    <name evidence="16" type="ORF">C8D90_1025</name>
</gene>
<evidence type="ECO:0000256" key="8">
    <source>
        <dbReference type="ARBA" id="ARBA00029894"/>
    </source>
</evidence>
<feature type="binding site" evidence="12">
    <location>
        <position position="60"/>
    </location>
    <ligand>
        <name>CoA</name>
        <dbReference type="ChEBI" id="CHEBI:57287"/>
    </ligand>
</feature>
<feature type="binding site" evidence="12">
    <location>
        <position position="68"/>
    </location>
    <ligand>
        <name>CoA</name>
        <dbReference type="ChEBI" id="CHEBI:57287"/>
    </ligand>
</feature>
<dbReference type="GO" id="GO:0009239">
    <property type="term" value="P:enterobactin biosynthetic process"/>
    <property type="evidence" value="ECO:0007669"/>
    <property type="project" value="UniProtKB-UniPathway"/>
</dbReference>
<sequence>MTDRFITRVSELTFHRESAIPFHIPRLFMCDFSIQHFHPHLYHHYGICYPDNIRRAVTIRQAEFLAGRYIAGLTLERLGVLTTGIPIGANREPIWPSGVAASLSHHRYSAVCLAAYGEQYRCAGVDIESIIDSERLQRIKAVFCSPEEEALLRASCLPYEQAMTLLFSAKESLFKALYPQIRRFIDFSSATITDIDPASGHYTLMLAQPLSAELFECRKFSGRFCFLPQGVITLCYW</sequence>
<dbReference type="InterPro" id="IPR008278">
    <property type="entry name" value="4-PPantetheinyl_Trfase_dom"/>
</dbReference>
<dbReference type="GO" id="GO:0008897">
    <property type="term" value="F:holo-[acyl-carrier-protein] synthase activity"/>
    <property type="evidence" value="ECO:0007669"/>
    <property type="project" value="InterPro"/>
</dbReference>
<keyword evidence="6 16" id="KW-0808">Transferase</keyword>
<evidence type="ECO:0000256" key="11">
    <source>
        <dbReference type="ARBA" id="ARBA00049191"/>
    </source>
</evidence>
<dbReference type="PRINTS" id="PR01399">
    <property type="entry name" value="ENTSNTHTASED"/>
</dbReference>
<organism evidence="16 17">
    <name type="scientific">Enterobacillus tribolii</name>
    <dbReference type="NCBI Taxonomy" id="1487935"/>
    <lineage>
        <taxon>Bacteria</taxon>
        <taxon>Pseudomonadati</taxon>
        <taxon>Pseudomonadota</taxon>
        <taxon>Gammaproteobacteria</taxon>
        <taxon>Enterobacterales</taxon>
        <taxon>Hafniaceae</taxon>
        <taxon>Enterobacillus</taxon>
    </lineage>
</organism>
<keyword evidence="17" id="KW-1185">Reference proteome</keyword>
<evidence type="ECO:0000313" key="16">
    <source>
        <dbReference type="EMBL" id="RDK95534.1"/>
    </source>
</evidence>
<feature type="binding site" evidence="12">
    <location>
        <begin position="104"/>
        <end position="105"/>
    </location>
    <ligand>
        <name>CoA</name>
        <dbReference type="ChEBI" id="CHEBI:57287"/>
    </ligand>
</feature>
<dbReference type="EMBL" id="QRAP01000002">
    <property type="protein sequence ID" value="RDK95534.1"/>
    <property type="molecule type" value="Genomic_DNA"/>
</dbReference>
<protein>
    <recommendedName>
        <fullName evidence="5">Enterobactin synthase component D</fullName>
    </recommendedName>
    <alternativeName>
        <fullName evidence="8">4'-phosphopantetheinyl transferase EntD</fullName>
    </alternativeName>
    <alternativeName>
        <fullName evidence="9">Enterochelin synthase D</fullName>
    </alternativeName>
</protein>
<evidence type="ECO:0000256" key="7">
    <source>
        <dbReference type="ARBA" id="ARBA00023191"/>
    </source>
</evidence>
<accession>A0A370R0U0</accession>
<feature type="binding site" evidence="13">
    <location>
        <position position="128"/>
    </location>
    <ligand>
        <name>Mg(2+)</name>
        <dbReference type="ChEBI" id="CHEBI:18420"/>
    </ligand>
</feature>
<evidence type="ECO:0000256" key="6">
    <source>
        <dbReference type="ARBA" id="ARBA00022679"/>
    </source>
</evidence>
<feature type="binding site" evidence="13">
    <location>
        <position position="127"/>
    </location>
    <ligand>
        <name>Mg(2+)</name>
        <dbReference type="ChEBI" id="CHEBI:18420"/>
    </ligand>
</feature>
<dbReference type="GO" id="GO:0005886">
    <property type="term" value="C:plasma membrane"/>
    <property type="evidence" value="ECO:0007669"/>
    <property type="project" value="TreeGrafter"/>
</dbReference>
<evidence type="ECO:0000256" key="13">
    <source>
        <dbReference type="PIRSR" id="PIRSR603542-2"/>
    </source>
</evidence>
<evidence type="ECO:0000256" key="2">
    <source>
        <dbReference type="ARBA" id="ARBA00004993"/>
    </source>
</evidence>
<dbReference type="AlphaFoldDB" id="A0A370R0U0"/>
<dbReference type="PANTHER" id="PTHR38096:SF1">
    <property type="entry name" value="ENTEROBACTIN SYNTHASE COMPONENT D"/>
    <property type="match status" value="1"/>
</dbReference>
<dbReference type="Pfam" id="PF01648">
    <property type="entry name" value="ACPS"/>
    <property type="match status" value="1"/>
</dbReference>
<reference evidence="16 17" key="1">
    <citation type="submission" date="2018-07" db="EMBL/GenBank/DDBJ databases">
        <title>Genomic Encyclopedia of Type Strains, Phase IV (KMG-IV): sequencing the most valuable type-strain genomes for metagenomic binning, comparative biology and taxonomic classification.</title>
        <authorList>
            <person name="Goeker M."/>
        </authorList>
    </citation>
    <scope>NUCLEOTIDE SEQUENCE [LARGE SCALE GENOMIC DNA]</scope>
    <source>
        <strain evidence="16 17">DSM 103736</strain>
    </source>
</reference>
<dbReference type="OrthoDB" id="8210607at2"/>
<proteinExistence type="inferred from homology"/>
<comment type="catalytic activity">
    <reaction evidence="11">
        <text>apo-[peptidyl-carrier protein] + CoA = holo-[peptidyl-carrier protein] + adenosine 3',5'-bisphosphate + H(+)</text>
        <dbReference type="Rhea" id="RHEA:46228"/>
        <dbReference type="Rhea" id="RHEA-COMP:11479"/>
        <dbReference type="Rhea" id="RHEA-COMP:11480"/>
        <dbReference type="ChEBI" id="CHEBI:15378"/>
        <dbReference type="ChEBI" id="CHEBI:29999"/>
        <dbReference type="ChEBI" id="CHEBI:57287"/>
        <dbReference type="ChEBI" id="CHEBI:58343"/>
        <dbReference type="ChEBI" id="CHEBI:64479"/>
    </reaction>
</comment>
<feature type="domain" description="4'-phosphopantetheinyl transferase" evidence="14">
    <location>
        <begin position="124"/>
        <end position="208"/>
    </location>
</feature>
<comment type="catalytic activity">
    <reaction evidence="10">
        <text>apo-[aryl-carrier protein] + CoA = holo-[aryl-carrier protein] + adenosine 3',5'-bisphosphate + H(+)</text>
        <dbReference type="Rhea" id="RHEA:48404"/>
        <dbReference type="Rhea" id="RHEA-COMP:15903"/>
        <dbReference type="Rhea" id="RHEA-COMP:17557"/>
        <dbReference type="ChEBI" id="CHEBI:15378"/>
        <dbReference type="ChEBI" id="CHEBI:29999"/>
        <dbReference type="ChEBI" id="CHEBI:57287"/>
        <dbReference type="ChEBI" id="CHEBI:58343"/>
        <dbReference type="ChEBI" id="CHEBI:64479"/>
    </reaction>
</comment>
<evidence type="ECO:0000256" key="1">
    <source>
        <dbReference type="ARBA" id="ARBA00003937"/>
    </source>
</evidence>
<keyword evidence="7" id="KW-0259">Enterobactin biosynthesis</keyword>
<feature type="binding site" evidence="12">
    <location>
        <position position="175"/>
    </location>
    <ligand>
        <name>CoA</name>
        <dbReference type="ChEBI" id="CHEBI:57287"/>
    </ligand>
</feature>
<feature type="binding site" evidence="13">
    <location>
        <position position="126"/>
    </location>
    <ligand>
        <name>Mg(2+)</name>
        <dbReference type="ChEBI" id="CHEBI:18420"/>
    </ligand>
</feature>
<evidence type="ECO:0000256" key="10">
    <source>
        <dbReference type="ARBA" id="ARBA00049176"/>
    </source>
</evidence>
<comment type="similarity">
    <text evidence="3">Belongs to the P-Pant transferase superfamily. EntD family.</text>
</comment>